<dbReference type="RefSeq" id="WP_185129691.1">
    <property type="nucleotide sequence ID" value="NZ_JACJVO010000016.1"/>
</dbReference>
<dbReference type="PANTHER" id="PTHR43777:SF1">
    <property type="entry name" value="MOLYBDENUM COFACTOR CYTIDYLYLTRANSFERASE"/>
    <property type="match status" value="1"/>
</dbReference>
<dbReference type="Pfam" id="PF12804">
    <property type="entry name" value="NTP_transf_3"/>
    <property type="match status" value="1"/>
</dbReference>
<reference evidence="2 3" key="1">
    <citation type="submission" date="2020-08" db="EMBL/GenBank/DDBJ databases">
        <title>Cohnella phylogeny.</title>
        <authorList>
            <person name="Dunlap C."/>
        </authorList>
    </citation>
    <scope>NUCLEOTIDE SEQUENCE [LARGE SCALE GENOMIC DNA]</scope>
    <source>
        <strain evidence="2 3">CBP 2801</strain>
    </source>
</reference>
<proteinExistence type="predicted"/>
<comment type="caution">
    <text evidence="2">The sequence shown here is derived from an EMBL/GenBank/DDBJ whole genome shotgun (WGS) entry which is preliminary data.</text>
</comment>
<protein>
    <submittedName>
        <fullName evidence="2">Nucleotidyltransferase family protein</fullName>
    </submittedName>
</protein>
<keyword evidence="3" id="KW-1185">Reference proteome</keyword>
<name>A0A7X0SL54_9BACL</name>
<dbReference type="AlphaFoldDB" id="A0A7X0SL54"/>
<accession>A0A7X0SL54</accession>
<feature type="domain" description="MobA-like NTP transferase" evidence="1">
    <location>
        <begin position="5"/>
        <end position="190"/>
    </location>
</feature>
<dbReference type="GO" id="GO:0016779">
    <property type="term" value="F:nucleotidyltransferase activity"/>
    <property type="evidence" value="ECO:0007669"/>
    <property type="project" value="UniProtKB-ARBA"/>
</dbReference>
<organism evidence="2 3">
    <name type="scientific">Cohnella zeiphila</name>
    <dbReference type="NCBI Taxonomy" id="2761120"/>
    <lineage>
        <taxon>Bacteria</taxon>
        <taxon>Bacillati</taxon>
        <taxon>Bacillota</taxon>
        <taxon>Bacilli</taxon>
        <taxon>Bacillales</taxon>
        <taxon>Paenibacillaceae</taxon>
        <taxon>Cohnella</taxon>
    </lineage>
</organism>
<evidence type="ECO:0000313" key="2">
    <source>
        <dbReference type="EMBL" id="MBB6732027.1"/>
    </source>
</evidence>
<sequence>MRIAGVYLAAGAGRRMNGAKLTAELLPGVPLGAVALKALLAVGLDAAYIVVRPGDPLDWLPEPVRVGALRRKGAREAGRSEGEAAIPRTKAEVVVCADAGRGMAHSLRCGVGCAMSDGCDAAVVVLADQPFVTAGMMRGLVDCWRSDPRLDYVASGDGGAIMPPVLLAGATFQDVARLEGDRGAKRLLERPDWAGRVIPAEEPERLMDVDTPDLMERARRYSRGHCVRLNDI</sequence>
<evidence type="ECO:0000259" key="1">
    <source>
        <dbReference type="Pfam" id="PF12804"/>
    </source>
</evidence>
<dbReference type="EMBL" id="JACJVO010000016">
    <property type="protein sequence ID" value="MBB6732027.1"/>
    <property type="molecule type" value="Genomic_DNA"/>
</dbReference>
<keyword evidence="2" id="KW-0808">Transferase</keyword>
<dbReference type="SUPFAM" id="SSF53448">
    <property type="entry name" value="Nucleotide-diphospho-sugar transferases"/>
    <property type="match status" value="1"/>
</dbReference>
<dbReference type="InterPro" id="IPR029044">
    <property type="entry name" value="Nucleotide-diphossugar_trans"/>
</dbReference>
<gene>
    <name evidence="2" type="ORF">H7C18_13990</name>
</gene>
<dbReference type="CDD" id="cd04182">
    <property type="entry name" value="GT_2_like_f"/>
    <property type="match status" value="1"/>
</dbReference>
<dbReference type="PANTHER" id="PTHR43777">
    <property type="entry name" value="MOLYBDENUM COFACTOR CYTIDYLYLTRANSFERASE"/>
    <property type="match status" value="1"/>
</dbReference>
<dbReference type="Proteomes" id="UP000564644">
    <property type="component" value="Unassembled WGS sequence"/>
</dbReference>
<dbReference type="InterPro" id="IPR025877">
    <property type="entry name" value="MobA-like_NTP_Trfase"/>
</dbReference>
<evidence type="ECO:0000313" key="3">
    <source>
        <dbReference type="Proteomes" id="UP000564644"/>
    </source>
</evidence>
<dbReference type="Gene3D" id="3.90.550.10">
    <property type="entry name" value="Spore Coat Polysaccharide Biosynthesis Protein SpsA, Chain A"/>
    <property type="match status" value="1"/>
</dbReference>